<reference evidence="1 2" key="1">
    <citation type="submission" date="2024-11" db="EMBL/GenBank/DDBJ databases">
        <title>A near-complete genome assembly of Cinchona calisaya.</title>
        <authorList>
            <person name="Lian D.C."/>
            <person name="Zhao X.W."/>
            <person name="Wei L."/>
        </authorList>
    </citation>
    <scope>NUCLEOTIDE SEQUENCE [LARGE SCALE GENOMIC DNA]</scope>
    <source>
        <tissue evidence="1">Nenye</tissue>
    </source>
</reference>
<evidence type="ECO:0000313" key="2">
    <source>
        <dbReference type="Proteomes" id="UP001630127"/>
    </source>
</evidence>
<comment type="caution">
    <text evidence="1">The sequence shown here is derived from an EMBL/GenBank/DDBJ whole genome shotgun (WGS) entry which is preliminary data.</text>
</comment>
<accession>A0ABD2XZC2</accession>
<proteinExistence type="predicted"/>
<name>A0ABD2XZC2_9GENT</name>
<protein>
    <submittedName>
        <fullName evidence="1">Uncharacterized protein</fullName>
    </submittedName>
</protein>
<organism evidence="1 2">
    <name type="scientific">Cinchona calisaya</name>
    <dbReference type="NCBI Taxonomy" id="153742"/>
    <lineage>
        <taxon>Eukaryota</taxon>
        <taxon>Viridiplantae</taxon>
        <taxon>Streptophyta</taxon>
        <taxon>Embryophyta</taxon>
        <taxon>Tracheophyta</taxon>
        <taxon>Spermatophyta</taxon>
        <taxon>Magnoliopsida</taxon>
        <taxon>eudicotyledons</taxon>
        <taxon>Gunneridae</taxon>
        <taxon>Pentapetalae</taxon>
        <taxon>asterids</taxon>
        <taxon>lamiids</taxon>
        <taxon>Gentianales</taxon>
        <taxon>Rubiaceae</taxon>
        <taxon>Cinchonoideae</taxon>
        <taxon>Cinchoneae</taxon>
        <taxon>Cinchona</taxon>
    </lineage>
</organism>
<dbReference type="Proteomes" id="UP001630127">
    <property type="component" value="Unassembled WGS sequence"/>
</dbReference>
<dbReference type="EMBL" id="JBJUIK010000017">
    <property type="protein sequence ID" value="KAL3498664.1"/>
    <property type="molecule type" value="Genomic_DNA"/>
</dbReference>
<dbReference type="AlphaFoldDB" id="A0ABD2XZC2"/>
<keyword evidence="2" id="KW-1185">Reference proteome</keyword>
<evidence type="ECO:0000313" key="1">
    <source>
        <dbReference type="EMBL" id="KAL3498664.1"/>
    </source>
</evidence>
<feature type="non-terminal residue" evidence="1">
    <location>
        <position position="64"/>
    </location>
</feature>
<gene>
    <name evidence="1" type="ORF">ACH5RR_041396</name>
</gene>
<sequence>MILQAETEGGLFTKFSQPILREILRPKSRSPSKIRGVSEKTIKESLLCYHPTKIFISSLYYYSQ</sequence>